<organism evidence="7 8">
    <name type="scientific">Rhodopirellula sallentina SM41</name>
    <dbReference type="NCBI Taxonomy" id="1263870"/>
    <lineage>
        <taxon>Bacteria</taxon>
        <taxon>Pseudomonadati</taxon>
        <taxon>Planctomycetota</taxon>
        <taxon>Planctomycetia</taxon>
        <taxon>Pirellulales</taxon>
        <taxon>Pirellulaceae</taxon>
        <taxon>Rhodopirellula</taxon>
    </lineage>
</organism>
<dbReference type="GO" id="GO:0006352">
    <property type="term" value="P:DNA-templated transcription initiation"/>
    <property type="evidence" value="ECO:0007669"/>
    <property type="project" value="InterPro"/>
</dbReference>
<dbReference type="NCBIfam" id="TIGR02989">
    <property type="entry name" value="Sig-70_gvs1"/>
    <property type="match status" value="1"/>
</dbReference>
<evidence type="ECO:0000256" key="3">
    <source>
        <dbReference type="ARBA" id="ARBA00023082"/>
    </source>
</evidence>
<dbReference type="SUPFAM" id="SSF88659">
    <property type="entry name" value="Sigma3 and sigma4 domains of RNA polymerase sigma factors"/>
    <property type="match status" value="1"/>
</dbReference>
<feature type="domain" description="RNA polymerase sigma factor 70 region 4 type 2" evidence="6">
    <location>
        <begin position="111"/>
        <end position="163"/>
    </location>
</feature>
<dbReference type="Gene3D" id="1.10.10.10">
    <property type="entry name" value="Winged helix-like DNA-binding domain superfamily/Winged helix DNA-binding domain"/>
    <property type="match status" value="1"/>
</dbReference>
<dbReference type="InterPro" id="IPR013324">
    <property type="entry name" value="RNA_pol_sigma_r3/r4-like"/>
</dbReference>
<evidence type="ECO:0000259" key="5">
    <source>
        <dbReference type="Pfam" id="PF04542"/>
    </source>
</evidence>
<keyword evidence="4" id="KW-0804">Transcription</keyword>
<evidence type="ECO:0000313" key="7">
    <source>
        <dbReference type="EMBL" id="EMI54919.1"/>
    </source>
</evidence>
<dbReference type="Pfam" id="PF08281">
    <property type="entry name" value="Sigma70_r4_2"/>
    <property type="match status" value="1"/>
</dbReference>
<dbReference type="InterPro" id="IPR013325">
    <property type="entry name" value="RNA_pol_sigma_r2"/>
</dbReference>
<evidence type="ECO:0000259" key="6">
    <source>
        <dbReference type="Pfam" id="PF08281"/>
    </source>
</evidence>
<dbReference type="PATRIC" id="fig|1263870.3.peg.3860"/>
<dbReference type="GO" id="GO:0016987">
    <property type="term" value="F:sigma factor activity"/>
    <property type="evidence" value="ECO:0007669"/>
    <property type="project" value="UniProtKB-KW"/>
</dbReference>
<evidence type="ECO:0000313" key="8">
    <source>
        <dbReference type="Proteomes" id="UP000011885"/>
    </source>
</evidence>
<gene>
    <name evidence="7" type="ORF">RSSM_03639</name>
</gene>
<keyword evidence="8" id="KW-1185">Reference proteome</keyword>
<keyword evidence="2" id="KW-0805">Transcription regulation</keyword>
<accession>M5U0X2</accession>
<dbReference type="InterPro" id="IPR039425">
    <property type="entry name" value="RNA_pol_sigma-70-like"/>
</dbReference>
<dbReference type="EMBL" id="ANOH01000248">
    <property type="protein sequence ID" value="EMI54919.1"/>
    <property type="molecule type" value="Genomic_DNA"/>
</dbReference>
<comment type="similarity">
    <text evidence="1">Belongs to the sigma-70 factor family. ECF subfamily.</text>
</comment>
<dbReference type="GO" id="GO:0003677">
    <property type="term" value="F:DNA binding"/>
    <property type="evidence" value="ECO:0007669"/>
    <property type="project" value="InterPro"/>
</dbReference>
<keyword evidence="3" id="KW-0731">Sigma factor</keyword>
<dbReference type="PANTHER" id="PTHR43133:SF51">
    <property type="entry name" value="RNA POLYMERASE SIGMA FACTOR"/>
    <property type="match status" value="1"/>
</dbReference>
<dbReference type="InterPro" id="IPR014331">
    <property type="entry name" value="RNA_pol_sigma70_ECF_RHOBA"/>
</dbReference>
<sequence length="177" mass="20200">MDEKESQTHAQFLTLFTANEPAIRAYVRRLVPTRQDAADVMQGTALVLWRKFEELDDPERFRPWAFGIARYEVLGWLRDRDRNRLVLAEDVIEAVAVESAQQESLLDAQRDALADCLEKIPVEQRELVLAAYGPDASIQHVAQSSGRSVAAFYQWLHRVRGQLLECTHRALKAEGLL</sequence>
<dbReference type="RefSeq" id="WP_008681139.1">
    <property type="nucleotide sequence ID" value="NZ_ANOH01000248.1"/>
</dbReference>
<dbReference type="Gene3D" id="1.10.1740.10">
    <property type="match status" value="1"/>
</dbReference>
<dbReference type="SUPFAM" id="SSF88946">
    <property type="entry name" value="Sigma2 domain of RNA polymerase sigma factors"/>
    <property type="match status" value="1"/>
</dbReference>
<dbReference type="PANTHER" id="PTHR43133">
    <property type="entry name" value="RNA POLYMERASE ECF-TYPE SIGMA FACTO"/>
    <property type="match status" value="1"/>
</dbReference>
<dbReference type="InterPro" id="IPR014284">
    <property type="entry name" value="RNA_pol_sigma-70_dom"/>
</dbReference>
<dbReference type="AlphaFoldDB" id="M5U0X2"/>
<name>M5U0X2_9BACT</name>
<reference evidence="7 8" key="1">
    <citation type="journal article" date="2013" name="Mar. Genomics">
        <title>Expression of sulfatases in Rhodopirellula baltica and the diversity of sulfatases in the genus Rhodopirellula.</title>
        <authorList>
            <person name="Wegner C.E."/>
            <person name="Richter-Heitmann T."/>
            <person name="Klindworth A."/>
            <person name="Klockow C."/>
            <person name="Richter M."/>
            <person name="Achstetter T."/>
            <person name="Glockner F.O."/>
            <person name="Harder J."/>
        </authorList>
    </citation>
    <scope>NUCLEOTIDE SEQUENCE [LARGE SCALE GENOMIC DNA]</scope>
    <source>
        <strain evidence="7 8">SM41</strain>
    </source>
</reference>
<dbReference type="NCBIfam" id="TIGR02937">
    <property type="entry name" value="sigma70-ECF"/>
    <property type="match status" value="1"/>
</dbReference>
<dbReference type="Proteomes" id="UP000011885">
    <property type="component" value="Unassembled WGS sequence"/>
</dbReference>
<dbReference type="Pfam" id="PF04542">
    <property type="entry name" value="Sigma70_r2"/>
    <property type="match status" value="1"/>
</dbReference>
<dbReference type="InterPro" id="IPR036388">
    <property type="entry name" value="WH-like_DNA-bd_sf"/>
</dbReference>
<dbReference type="InterPro" id="IPR013249">
    <property type="entry name" value="RNA_pol_sigma70_r4_t2"/>
</dbReference>
<evidence type="ECO:0000256" key="1">
    <source>
        <dbReference type="ARBA" id="ARBA00010641"/>
    </source>
</evidence>
<proteinExistence type="inferred from homology"/>
<protein>
    <submittedName>
        <fullName evidence="7">RNA polymerase, sigma-24 subunit, ECF subfamily</fullName>
    </submittedName>
</protein>
<dbReference type="InterPro" id="IPR007627">
    <property type="entry name" value="RNA_pol_sigma70_r2"/>
</dbReference>
<comment type="caution">
    <text evidence="7">The sequence shown here is derived from an EMBL/GenBank/DDBJ whole genome shotgun (WGS) entry which is preliminary data.</text>
</comment>
<evidence type="ECO:0000256" key="4">
    <source>
        <dbReference type="ARBA" id="ARBA00023163"/>
    </source>
</evidence>
<feature type="domain" description="RNA polymerase sigma-70 region 2" evidence="5">
    <location>
        <begin position="15"/>
        <end position="82"/>
    </location>
</feature>
<dbReference type="OrthoDB" id="6383365at2"/>
<evidence type="ECO:0000256" key="2">
    <source>
        <dbReference type="ARBA" id="ARBA00023015"/>
    </source>
</evidence>